<dbReference type="EMBL" id="JACIIZ010000015">
    <property type="protein sequence ID" value="MBB6254109.1"/>
    <property type="molecule type" value="Genomic_DNA"/>
</dbReference>
<dbReference type="AlphaFoldDB" id="A0A7X0B4L7"/>
<dbReference type="RefSeq" id="WP_184806017.1">
    <property type="nucleotide sequence ID" value="NZ_JACIIZ010000015.1"/>
</dbReference>
<comment type="caution">
    <text evidence="1">The sequence shown here is derived from an EMBL/GenBank/DDBJ whole genome shotgun (WGS) entry which is preliminary data.</text>
</comment>
<evidence type="ECO:0000313" key="2">
    <source>
        <dbReference type="Proteomes" id="UP000539175"/>
    </source>
</evidence>
<keyword evidence="2" id="KW-1185">Reference proteome</keyword>
<evidence type="ECO:0000313" key="1">
    <source>
        <dbReference type="EMBL" id="MBB6254109.1"/>
    </source>
</evidence>
<organism evidence="1 2">
    <name type="scientific">Nitrospirillum iridis</name>
    <dbReference type="NCBI Taxonomy" id="765888"/>
    <lineage>
        <taxon>Bacteria</taxon>
        <taxon>Pseudomonadati</taxon>
        <taxon>Pseudomonadota</taxon>
        <taxon>Alphaproteobacteria</taxon>
        <taxon>Rhodospirillales</taxon>
        <taxon>Azospirillaceae</taxon>
        <taxon>Nitrospirillum</taxon>
    </lineage>
</organism>
<protein>
    <submittedName>
        <fullName evidence="1">Uncharacterized protein</fullName>
    </submittedName>
</protein>
<reference evidence="1 2" key="1">
    <citation type="submission" date="2020-08" db="EMBL/GenBank/DDBJ databases">
        <title>Genomic Encyclopedia of Type Strains, Phase IV (KMG-IV): sequencing the most valuable type-strain genomes for metagenomic binning, comparative biology and taxonomic classification.</title>
        <authorList>
            <person name="Goeker M."/>
        </authorList>
    </citation>
    <scope>NUCLEOTIDE SEQUENCE [LARGE SCALE GENOMIC DNA]</scope>
    <source>
        <strain evidence="1 2">DSM 22198</strain>
    </source>
</reference>
<dbReference type="Proteomes" id="UP000539175">
    <property type="component" value="Unassembled WGS sequence"/>
</dbReference>
<name>A0A7X0B4L7_9PROT</name>
<accession>A0A7X0B4L7</accession>
<proteinExistence type="predicted"/>
<gene>
    <name evidence="1" type="ORF">FHS74_004692</name>
</gene>
<sequence length="103" mass="10953">MNDDQAPNANLLVIQAAGAKIGQAMRLIAEADEMDSPVVASQMHLLAAITAIEAFGMMNTASTDQLLSASVAVSKTRRRIETMNRMVAFFLAGGTVEDWGALQ</sequence>